<dbReference type="EMBL" id="AM420293">
    <property type="protein sequence ID" value="CAM02795.1"/>
    <property type="molecule type" value="Genomic_DNA"/>
</dbReference>
<name>A4FFH0_SACEN</name>
<evidence type="ECO:0000313" key="5">
    <source>
        <dbReference type="Proteomes" id="UP000006728"/>
    </source>
</evidence>
<dbReference type="Pfam" id="PF01408">
    <property type="entry name" value="GFO_IDH_MocA"/>
    <property type="match status" value="1"/>
</dbReference>
<dbReference type="Pfam" id="PF22725">
    <property type="entry name" value="GFO_IDH_MocA_C3"/>
    <property type="match status" value="1"/>
</dbReference>
<dbReference type="SUPFAM" id="SSF51735">
    <property type="entry name" value="NAD(P)-binding Rossmann-fold domains"/>
    <property type="match status" value="1"/>
</dbReference>
<dbReference type="GO" id="GO:0016491">
    <property type="term" value="F:oxidoreductase activity"/>
    <property type="evidence" value="ECO:0007669"/>
    <property type="project" value="UniProtKB-KW"/>
</dbReference>
<dbReference type="InterPro" id="IPR036291">
    <property type="entry name" value="NAD(P)-bd_dom_sf"/>
</dbReference>
<gene>
    <name evidence="4" type="ordered locus">SACE_3521</name>
</gene>
<dbReference type="STRING" id="405948.SACE_3521"/>
<dbReference type="eggNOG" id="COG0673">
    <property type="taxonomic scope" value="Bacteria"/>
</dbReference>
<organism evidence="4 5">
    <name type="scientific">Saccharopolyspora erythraea (strain ATCC 11635 / DSM 40517 / JCM 4748 / NBRC 13426 / NCIMB 8594 / NRRL 2338)</name>
    <dbReference type="NCBI Taxonomy" id="405948"/>
    <lineage>
        <taxon>Bacteria</taxon>
        <taxon>Bacillati</taxon>
        <taxon>Actinomycetota</taxon>
        <taxon>Actinomycetes</taxon>
        <taxon>Pseudonocardiales</taxon>
        <taxon>Pseudonocardiaceae</taxon>
        <taxon>Saccharopolyspora</taxon>
    </lineage>
</organism>
<keyword evidence="1" id="KW-0560">Oxidoreductase</keyword>
<dbReference type="KEGG" id="sen:SACE_3521"/>
<accession>A4FFH0</accession>
<dbReference type="InterPro" id="IPR050463">
    <property type="entry name" value="Gfo/Idh/MocA_oxidrdct_glycsds"/>
</dbReference>
<evidence type="ECO:0000259" key="3">
    <source>
        <dbReference type="Pfam" id="PF22725"/>
    </source>
</evidence>
<keyword evidence="5" id="KW-1185">Reference proteome</keyword>
<feature type="domain" description="GFO/IDH/MocA-like oxidoreductase" evidence="3">
    <location>
        <begin position="142"/>
        <end position="275"/>
    </location>
</feature>
<evidence type="ECO:0000256" key="1">
    <source>
        <dbReference type="ARBA" id="ARBA00023002"/>
    </source>
</evidence>
<dbReference type="Proteomes" id="UP000006728">
    <property type="component" value="Chromosome"/>
</dbReference>
<dbReference type="PANTHER" id="PTHR43818">
    <property type="entry name" value="BCDNA.GH03377"/>
    <property type="match status" value="1"/>
</dbReference>
<protein>
    <submittedName>
        <fullName evidence="4">Oxidoreductase domain protein</fullName>
    </submittedName>
</protein>
<proteinExistence type="predicted"/>
<sequence>MLQVGDAMSQARERLNIGILGTGTIFGAYARGLSLFPHLPVVRIADLDQDRARDAARQWRIPAWGTGEELLADDEVDVVVNITPPSAHARLTDAALRAGKHVYVEKPLAATMREALDNLATAKETGRVLGSAPDTFLGTAGQTARAAIDAGLIGRPFAGTSFVRSSKAQTWHPDPSFLFQTGGGPVLDWGPYHVAALVNLLGPVGQVAGATLTAEGEIDVTAPQRRVERIRVEVPSHATGVLRFESGALVTMMYSFDVWDTELPHLEIYGTEGTLQLPDPNTFDRPVRIRRRTDDAWSQLPPVIERTTPEPPKPFRALGVADLAAHLEGDDHRTSGEFAYHVCEVLDALQAITLDQGPVDVASRTERPAPALGARRLT</sequence>
<evidence type="ECO:0000259" key="2">
    <source>
        <dbReference type="Pfam" id="PF01408"/>
    </source>
</evidence>
<dbReference type="InterPro" id="IPR055170">
    <property type="entry name" value="GFO_IDH_MocA-like_dom"/>
</dbReference>
<dbReference type="Gene3D" id="3.40.50.720">
    <property type="entry name" value="NAD(P)-binding Rossmann-like Domain"/>
    <property type="match status" value="1"/>
</dbReference>
<dbReference type="GO" id="GO:0000166">
    <property type="term" value="F:nucleotide binding"/>
    <property type="evidence" value="ECO:0007669"/>
    <property type="project" value="InterPro"/>
</dbReference>
<feature type="domain" description="Gfo/Idh/MocA-like oxidoreductase N-terminal" evidence="2">
    <location>
        <begin position="15"/>
        <end position="129"/>
    </location>
</feature>
<dbReference type="HOGENOM" id="CLU_023194_6_0_11"/>
<reference evidence="4 5" key="1">
    <citation type="journal article" date="2007" name="Nat. Biotechnol.">
        <title>Complete genome sequence of the erythromycin-producing bacterium Saccharopolyspora erythraea NRRL23338.</title>
        <authorList>
            <person name="Oliynyk M."/>
            <person name="Samborskyy M."/>
            <person name="Lester J.B."/>
            <person name="Mironenko T."/>
            <person name="Scott N."/>
            <person name="Dickens S."/>
            <person name="Haydock S.F."/>
            <person name="Leadlay P.F."/>
        </authorList>
    </citation>
    <scope>NUCLEOTIDE SEQUENCE [LARGE SCALE GENOMIC DNA]</scope>
    <source>
        <strain evidence="5">ATCC 11635 / DSM 40517 / JCM 4748 / NBRC 13426 / NCIMB 8594 / NRRL 2338</strain>
    </source>
</reference>
<dbReference type="PANTHER" id="PTHR43818:SF11">
    <property type="entry name" value="BCDNA.GH03377"/>
    <property type="match status" value="1"/>
</dbReference>
<dbReference type="Gene3D" id="3.30.360.10">
    <property type="entry name" value="Dihydrodipicolinate Reductase, domain 2"/>
    <property type="match status" value="1"/>
</dbReference>
<dbReference type="InterPro" id="IPR000683">
    <property type="entry name" value="Gfo/Idh/MocA-like_OxRdtase_N"/>
</dbReference>
<evidence type="ECO:0000313" key="4">
    <source>
        <dbReference type="EMBL" id="CAM02795.1"/>
    </source>
</evidence>
<dbReference type="AlphaFoldDB" id="A4FFH0"/>
<dbReference type="SUPFAM" id="SSF55347">
    <property type="entry name" value="Glyceraldehyde-3-phosphate dehydrogenase-like, C-terminal domain"/>
    <property type="match status" value="1"/>
</dbReference>